<reference evidence="1" key="1">
    <citation type="submission" date="2020-08" db="EMBL/GenBank/DDBJ databases">
        <title>Multicomponent nature underlies the extraordinary mechanical properties of spider dragline silk.</title>
        <authorList>
            <person name="Kono N."/>
            <person name="Nakamura H."/>
            <person name="Mori M."/>
            <person name="Yoshida Y."/>
            <person name="Ohtoshi R."/>
            <person name="Malay A.D."/>
            <person name="Moran D.A.P."/>
            <person name="Tomita M."/>
            <person name="Numata K."/>
            <person name="Arakawa K."/>
        </authorList>
    </citation>
    <scope>NUCLEOTIDE SEQUENCE</scope>
</reference>
<gene>
    <name evidence="1" type="ORF">TNCV_1648111</name>
</gene>
<organism evidence="1 2">
    <name type="scientific">Trichonephila clavipes</name>
    <name type="common">Golden silk orbweaver</name>
    <name type="synonym">Nephila clavipes</name>
    <dbReference type="NCBI Taxonomy" id="2585209"/>
    <lineage>
        <taxon>Eukaryota</taxon>
        <taxon>Metazoa</taxon>
        <taxon>Ecdysozoa</taxon>
        <taxon>Arthropoda</taxon>
        <taxon>Chelicerata</taxon>
        <taxon>Arachnida</taxon>
        <taxon>Araneae</taxon>
        <taxon>Araneomorphae</taxon>
        <taxon>Entelegynae</taxon>
        <taxon>Araneoidea</taxon>
        <taxon>Nephilidae</taxon>
        <taxon>Trichonephila</taxon>
    </lineage>
</organism>
<evidence type="ECO:0000313" key="1">
    <source>
        <dbReference type="EMBL" id="GFX96776.1"/>
    </source>
</evidence>
<dbReference type="EMBL" id="BMAU01021194">
    <property type="protein sequence ID" value="GFX96776.1"/>
    <property type="molecule type" value="Genomic_DNA"/>
</dbReference>
<comment type="caution">
    <text evidence="1">The sequence shown here is derived from an EMBL/GenBank/DDBJ whole genome shotgun (WGS) entry which is preliminary data.</text>
</comment>
<evidence type="ECO:0000313" key="2">
    <source>
        <dbReference type="Proteomes" id="UP000887159"/>
    </source>
</evidence>
<proteinExistence type="predicted"/>
<sequence length="204" mass="22890">MCCFAPPLVMGGRRSPKLQLQFLHLPCLQETEFCGRNVLFCPTSSDGRSPVPKVTTAVFTFALFNCKFCFAPPLDICPFYRKRNFVEGMCCFAPPLVMGGRRSPKLQLQFLHLPCLQETEFCGRNVLFCPTLVMGGRRSPKLQLQFLHLPCLQETEFCGRNVLFCPTSSDGRSPVPKVTTAVFTFALFTGNGILWKECVVLPHL</sequence>
<dbReference type="Proteomes" id="UP000887159">
    <property type="component" value="Unassembled WGS sequence"/>
</dbReference>
<name>A0A8X6RK21_TRICX</name>
<dbReference type="AlphaFoldDB" id="A0A8X6RK21"/>
<protein>
    <submittedName>
        <fullName evidence="1">Uncharacterized protein</fullName>
    </submittedName>
</protein>
<keyword evidence="2" id="KW-1185">Reference proteome</keyword>
<accession>A0A8X6RK21</accession>